<sequence length="944" mass="103795">MQKRIRKLTSIFLIVLITITMPMTGLAGDPGDPRQTPTATGDGGAVSTEHVEASSAAVEILKNDGNAVDAAVAAAAAQAVTRPFSGGIGGGGFMNIYLAEEDRFVVLDHVTETSENFGPESFINPETGKVYPANVRSSSGMATGIPGMVKAWEEALEEYGTMSLEEVLQPAIDLAEEGFPADANFLRETSENADKFRLFESSTELYLDEDGEVPELGTIMKNPDLSNTYRLIAEHGSEVFYEGEIAEAVLDTIHNPPVVDNLTREVLAGNMSMNDLKDYEVIHKEPTHSTYRDYDIYSVPPTSSGVTISEILNILEAYDLENMSKPQAYHYFLEASRYAFADRSMYMGDPAHTLIPVDGLMSKGYAAERRYNISDNHATIGQVAPGNPWSYDEDPDKQPEPPEEGIAFHHDFEGNDGDGWDSTVFANLHSWPGTPPGASYSIQNNTGQVVIDNRLQGNGSAYGLITPDMRSLTESELLVKFRFNELGNDQRLRLWIQADRFSSGSSMVENGYGIELRADNQNMILRGREDGRSTTFGTENIDLSTDWNWLRLKSEGNQLGVRVWNDNIEEPVEWDMTHELTEEEMANKDLGKALLSVINFDHDNGNTIQFDEITINDLADSEQLTTFEKNAVKQLTALEKDAVNSQEAEEEIPTETIHLSVADGDGNIVSYTKTINSIAGNGMVVPGYGFILNNGFSGRTPMQDPDHPNAPRPGLRMLSAMTPTIVTKDGEPVMTVGSPGSNRIITTNLQIIISQLDFNMTLPEAIAEPRLSQRNLGHASTQYEGVYLDKYGALLEELEDMGHTFIADNAAEGISAANGVEFLENGNIRAAAEPVRRGGGSAMAIDKDEIEEPTPPEDSSVTLMKELVKGYVENGEIENEEVARLLTTHLNAIEHYERDEQIDKAIKHMNGFTLLVSRQEEGLISEEAAIELKMHAAILLDKWQ</sequence>
<dbReference type="InterPro" id="IPR043138">
    <property type="entry name" value="GGT_lsub"/>
</dbReference>
<keyword evidence="4" id="KW-0865">Zymogen</keyword>
<dbReference type="Proteomes" id="UP001275436">
    <property type="component" value="Unassembled WGS sequence"/>
</dbReference>
<evidence type="ECO:0000313" key="9">
    <source>
        <dbReference type="Proteomes" id="UP001275436"/>
    </source>
</evidence>
<protein>
    <recommendedName>
        <fullName evidence="7">FIMAH domain-containing protein</fullName>
    </recommendedName>
</protein>
<comment type="similarity">
    <text evidence="1">Belongs to the gamma-glutamyltransferase family.</text>
</comment>
<evidence type="ECO:0000256" key="4">
    <source>
        <dbReference type="ARBA" id="ARBA00023145"/>
    </source>
</evidence>
<dbReference type="InterPro" id="IPR043137">
    <property type="entry name" value="GGT_ssub_C"/>
</dbReference>
<keyword evidence="6" id="KW-0732">Signal</keyword>
<dbReference type="Gene3D" id="2.60.120.560">
    <property type="entry name" value="Exo-inulinase, domain 1"/>
    <property type="match status" value="1"/>
</dbReference>
<evidence type="ECO:0000313" key="8">
    <source>
        <dbReference type="EMBL" id="GLO66705.1"/>
    </source>
</evidence>
<evidence type="ECO:0000259" key="7">
    <source>
        <dbReference type="Pfam" id="PF22888"/>
    </source>
</evidence>
<evidence type="ECO:0000256" key="6">
    <source>
        <dbReference type="SAM" id="SignalP"/>
    </source>
</evidence>
<dbReference type="InterPro" id="IPR054470">
    <property type="entry name" value="FIMAH_dom"/>
</dbReference>
<dbReference type="EMBL" id="BSKO01000001">
    <property type="protein sequence ID" value="GLO66705.1"/>
    <property type="molecule type" value="Genomic_DNA"/>
</dbReference>
<gene>
    <name evidence="8" type="ORF">MACH08_24890</name>
</gene>
<dbReference type="InterPro" id="IPR051792">
    <property type="entry name" value="GGT_bact"/>
</dbReference>
<keyword evidence="9" id="KW-1185">Reference proteome</keyword>
<dbReference type="RefSeq" id="WP_317958202.1">
    <property type="nucleotide sequence ID" value="NZ_BSKO01000001.1"/>
</dbReference>
<dbReference type="InterPro" id="IPR029055">
    <property type="entry name" value="Ntn_hydrolases_N"/>
</dbReference>
<evidence type="ECO:0000256" key="1">
    <source>
        <dbReference type="ARBA" id="ARBA00009381"/>
    </source>
</evidence>
<dbReference type="Gene3D" id="1.10.246.130">
    <property type="match status" value="1"/>
</dbReference>
<dbReference type="Gene3D" id="3.60.20.40">
    <property type="match status" value="1"/>
</dbReference>
<evidence type="ECO:0000256" key="5">
    <source>
        <dbReference type="SAM" id="MobiDB-lite"/>
    </source>
</evidence>
<evidence type="ECO:0000256" key="3">
    <source>
        <dbReference type="ARBA" id="ARBA00022801"/>
    </source>
</evidence>
<feature type="region of interest" description="Disordered" evidence="5">
    <location>
        <begin position="384"/>
        <end position="403"/>
    </location>
</feature>
<keyword evidence="3" id="KW-0378">Hydrolase</keyword>
<organism evidence="8 9">
    <name type="scientific">Oceanobacillus kimchii</name>
    <dbReference type="NCBI Taxonomy" id="746691"/>
    <lineage>
        <taxon>Bacteria</taxon>
        <taxon>Bacillati</taxon>
        <taxon>Bacillota</taxon>
        <taxon>Bacilli</taxon>
        <taxon>Bacillales</taxon>
        <taxon>Bacillaceae</taxon>
        <taxon>Oceanobacillus</taxon>
    </lineage>
</organism>
<feature type="chain" id="PRO_5045513871" description="FIMAH domain-containing protein" evidence="6">
    <location>
        <begin position="28"/>
        <end position="944"/>
    </location>
</feature>
<dbReference type="PRINTS" id="PR01210">
    <property type="entry name" value="GGTRANSPTASE"/>
</dbReference>
<accession>A0ABQ5TKZ8</accession>
<dbReference type="PANTHER" id="PTHR43199:SF1">
    <property type="entry name" value="GLUTATHIONE HYDROLASE PROENZYME"/>
    <property type="match status" value="1"/>
</dbReference>
<name>A0ABQ5TKZ8_9BACI</name>
<keyword evidence="2" id="KW-0808">Transferase</keyword>
<dbReference type="Pfam" id="PF01019">
    <property type="entry name" value="G_glu_transpept"/>
    <property type="match status" value="2"/>
</dbReference>
<dbReference type="PANTHER" id="PTHR43199">
    <property type="entry name" value="GLUTATHIONE HYDROLASE"/>
    <property type="match status" value="1"/>
</dbReference>
<dbReference type="SUPFAM" id="SSF56235">
    <property type="entry name" value="N-terminal nucleophile aminohydrolases (Ntn hydrolases)"/>
    <property type="match status" value="2"/>
</dbReference>
<comment type="caution">
    <text evidence="8">The sequence shown here is derived from an EMBL/GenBank/DDBJ whole genome shotgun (WGS) entry which is preliminary data.</text>
</comment>
<feature type="signal peptide" evidence="6">
    <location>
        <begin position="1"/>
        <end position="27"/>
    </location>
</feature>
<evidence type="ECO:0000256" key="2">
    <source>
        <dbReference type="ARBA" id="ARBA00022679"/>
    </source>
</evidence>
<feature type="domain" description="FIMAH" evidence="7">
    <location>
        <begin position="863"/>
        <end position="940"/>
    </location>
</feature>
<dbReference type="Pfam" id="PF22888">
    <property type="entry name" value="FIMAH"/>
    <property type="match status" value="1"/>
</dbReference>
<reference evidence="8 9" key="1">
    <citation type="submission" date="2023-02" db="EMBL/GenBank/DDBJ databases">
        <title>Oceanobacillus kimchii IFOP_LL358 isolated form Alexandrium catenella lab strain.</title>
        <authorList>
            <person name="Gajardo G."/>
            <person name="Ueki S."/>
            <person name="Maruyama F."/>
        </authorList>
    </citation>
    <scope>NUCLEOTIDE SEQUENCE [LARGE SCALE GENOMIC DNA]</scope>
    <source>
        <strain evidence="8 9">IFOP_LL358</strain>
    </source>
</reference>
<feature type="region of interest" description="Disordered" evidence="5">
    <location>
        <begin position="26"/>
        <end position="48"/>
    </location>
</feature>
<proteinExistence type="inferred from homology"/>